<keyword evidence="4" id="KW-1185">Reference proteome</keyword>
<dbReference type="Proteomes" id="UP001444661">
    <property type="component" value="Unassembled WGS sequence"/>
</dbReference>
<feature type="compositionally biased region" description="Basic residues" evidence="2">
    <location>
        <begin position="1"/>
        <end position="11"/>
    </location>
</feature>
<name>A0ABR1TD28_9PEZI</name>
<feature type="compositionally biased region" description="Basic residues" evidence="2">
    <location>
        <begin position="189"/>
        <end position="198"/>
    </location>
</feature>
<gene>
    <name evidence="3" type="ORF">PG993_004560</name>
</gene>
<evidence type="ECO:0000313" key="3">
    <source>
        <dbReference type="EMBL" id="KAK8044536.1"/>
    </source>
</evidence>
<accession>A0ABR1TD28</accession>
<feature type="region of interest" description="Disordered" evidence="2">
    <location>
        <begin position="527"/>
        <end position="561"/>
    </location>
</feature>
<protein>
    <submittedName>
        <fullName evidence="3">Uncharacterized protein</fullName>
    </submittedName>
</protein>
<evidence type="ECO:0000256" key="1">
    <source>
        <dbReference type="SAM" id="Coils"/>
    </source>
</evidence>
<feature type="region of interest" description="Disordered" evidence="2">
    <location>
        <begin position="1"/>
        <end position="263"/>
    </location>
</feature>
<feature type="compositionally biased region" description="Polar residues" evidence="2">
    <location>
        <begin position="87"/>
        <end position="101"/>
    </location>
</feature>
<organism evidence="3 4">
    <name type="scientific">Apiospora rasikravindrae</name>
    <dbReference type="NCBI Taxonomy" id="990691"/>
    <lineage>
        <taxon>Eukaryota</taxon>
        <taxon>Fungi</taxon>
        <taxon>Dikarya</taxon>
        <taxon>Ascomycota</taxon>
        <taxon>Pezizomycotina</taxon>
        <taxon>Sordariomycetes</taxon>
        <taxon>Xylariomycetidae</taxon>
        <taxon>Amphisphaeriales</taxon>
        <taxon>Apiosporaceae</taxon>
        <taxon>Apiospora</taxon>
    </lineage>
</organism>
<feature type="coiled-coil region" evidence="1">
    <location>
        <begin position="270"/>
        <end position="297"/>
    </location>
</feature>
<keyword evidence="1" id="KW-0175">Coiled coil</keyword>
<comment type="caution">
    <text evidence="3">The sequence shown here is derived from an EMBL/GenBank/DDBJ whole genome shotgun (WGS) entry which is preliminary data.</text>
</comment>
<feature type="compositionally biased region" description="Acidic residues" evidence="2">
    <location>
        <begin position="536"/>
        <end position="547"/>
    </location>
</feature>
<evidence type="ECO:0000313" key="4">
    <source>
        <dbReference type="Proteomes" id="UP001444661"/>
    </source>
</evidence>
<feature type="compositionally biased region" description="Low complexity" evidence="2">
    <location>
        <begin position="12"/>
        <end position="32"/>
    </location>
</feature>
<proteinExistence type="predicted"/>
<dbReference type="EMBL" id="JAQQWK010000003">
    <property type="protein sequence ID" value="KAK8044536.1"/>
    <property type="molecule type" value="Genomic_DNA"/>
</dbReference>
<reference evidence="3 4" key="1">
    <citation type="submission" date="2023-01" db="EMBL/GenBank/DDBJ databases">
        <title>Analysis of 21 Apiospora genomes using comparative genomics revels a genus with tremendous synthesis potential of carbohydrate active enzymes and secondary metabolites.</title>
        <authorList>
            <person name="Sorensen T."/>
        </authorList>
    </citation>
    <scope>NUCLEOTIDE SEQUENCE [LARGE SCALE GENOMIC DNA]</scope>
    <source>
        <strain evidence="3 4">CBS 33761</strain>
    </source>
</reference>
<sequence>MESSAPKRRKTSPSSSVPVGTSDAPDAAAANAGGKLEILLPGGPLSHPRPTRANPEVLERQSQRSMTGRSQLEAASENEPASVGQELPSTQPVPSGSQTPTRGFLKGGMANRPRRTPNKPSPRPLPPPSDHDEELLDPFRGQVLRRSPPPGVLPSQDATEPELPPPTPTDKATSDPPAPPSSSYGIHRSPTKRPRRSRALAEQMRSSPLKQPAMRPVEAAGRITTAISTSPSRRPGPKRVSARLAAESGKPHPARSIGEPDAFTEKKSIRDALLAEVAQLEADLEIAKSENDNIHDTYGSQGARAGVQGKDGLLDLLRRHVLAPKSESSPEDAWLEAALNPVSFLPFGNPAAIPPLPFTEPKEDKAPPPPISHHPIPLSAAEELPYLQLFSPLVFRSSISLQPRDSRDSGHLMQKHKITAASSPQGLFAARIEMTVDTKTLSISDLSVSHLEPSAAAELRPFIAKIEQGAVNSALRRNISVVAWAMAEWTRLATKRALFWCHVQKELGTAKDMLRCAKKLRRVRKRKGFPGRPSVEDEDSDEADLDDNSTNMYDTKNDVPRSDLLPHMGRTSLELKLGPSQEVGLRIEWRIDFDWTGEGHSRIGALVETPSKWHHHDTKHSLVEIPGLFDKVVRGSGDPMKAVKTVVALIIGDRKD</sequence>
<evidence type="ECO:0000256" key="2">
    <source>
        <dbReference type="SAM" id="MobiDB-lite"/>
    </source>
</evidence>
<feature type="compositionally biased region" description="Pro residues" evidence="2">
    <location>
        <begin position="119"/>
        <end position="128"/>
    </location>
</feature>